<keyword evidence="3" id="KW-1185">Reference proteome</keyword>
<accession>A0A5R9KC00</accession>
<feature type="domain" description="Secretion system C-terminal sorting" evidence="1">
    <location>
        <begin position="603"/>
        <end position="674"/>
    </location>
</feature>
<dbReference type="PANTHER" id="PTHR42754">
    <property type="entry name" value="ENDOGLUCANASE"/>
    <property type="match status" value="1"/>
</dbReference>
<dbReference type="Proteomes" id="UP000309788">
    <property type="component" value="Unassembled WGS sequence"/>
</dbReference>
<dbReference type="InterPro" id="IPR026444">
    <property type="entry name" value="Secre_tail"/>
</dbReference>
<dbReference type="OrthoDB" id="9811934at2"/>
<reference evidence="2 3" key="1">
    <citation type="submission" date="2019-05" db="EMBL/GenBank/DDBJ databases">
        <authorList>
            <person name="Qu J.-H."/>
        </authorList>
    </citation>
    <scope>NUCLEOTIDE SEQUENCE [LARGE SCALE GENOMIC DNA]</scope>
    <source>
        <strain evidence="2 3">Z12</strain>
    </source>
</reference>
<gene>
    <name evidence="2" type="ORF">FEM55_16580</name>
</gene>
<organism evidence="2 3">
    <name type="scientific">Dyadobacter sediminis</name>
    <dbReference type="NCBI Taxonomy" id="1493691"/>
    <lineage>
        <taxon>Bacteria</taxon>
        <taxon>Pseudomonadati</taxon>
        <taxon>Bacteroidota</taxon>
        <taxon>Cytophagia</taxon>
        <taxon>Cytophagales</taxon>
        <taxon>Spirosomataceae</taxon>
        <taxon>Dyadobacter</taxon>
    </lineage>
</organism>
<name>A0A5R9KC00_9BACT</name>
<proteinExistence type="predicted"/>
<evidence type="ECO:0000313" key="3">
    <source>
        <dbReference type="Proteomes" id="UP000309788"/>
    </source>
</evidence>
<protein>
    <submittedName>
        <fullName evidence="2">T9SS type A sorting domain-containing protein</fullName>
    </submittedName>
</protein>
<dbReference type="EMBL" id="VCEI01000025">
    <property type="protein sequence ID" value="TLU92341.1"/>
    <property type="molecule type" value="Genomic_DNA"/>
</dbReference>
<comment type="caution">
    <text evidence="2">The sequence shown here is derived from an EMBL/GenBank/DDBJ whole genome shotgun (WGS) entry which is preliminary data.</text>
</comment>
<dbReference type="Pfam" id="PF18962">
    <property type="entry name" value="Por_Secre_tail"/>
    <property type="match status" value="1"/>
</dbReference>
<dbReference type="NCBIfam" id="TIGR04183">
    <property type="entry name" value="Por_Secre_tail"/>
    <property type="match status" value="1"/>
</dbReference>
<evidence type="ECO:0000259" key="1">
    <source>
        <dbReference type="Pfam" id="PF18962"/>
    </source>
</evidence>
<evidence type="ECO:0000313" key="2">
    <source>
        <dbReference type="EMBL" id="TLU92341.1"/>
    </source>
</evidence>
<sequence length="676" mass="73026">MLLLFYSAKTQTDMNLLLQRPAGIRQIQHESRLLWLAGSILLCPFLGGNTAFAQTKVWDKSFGGVKYEHPSEDGDYIDGRNGYSYGTVMLASADGGYIIAGNSDSNVGGDKSEAGPGDYYWPDNQGYWLGNQDFWIVKMNTQGEKVWEKTLLTDSSEEKVGAMINTPDGGYLLTGHSYYKGWAVKTDGQGNVEWQKSFFGEGNNNSSQFTSAAVTADGGFLLGGYSNEDSGRSKSEPSRGSFDYWILKIDKNGNKLWDKTIGGTGQDYLSSMIPGSDGGFLLGGTSNSPASGEKSTRSYANDFWLVKIDSTGEIRWDKTIGGTGADALSTMLASEDGGYVLGGTSTSQKSRDKSENARDNNSYKGDYWIVKTDPDGGIVWDKTLGGDSKDELSSMVATADGGYLLGGTSRSAATGEKSEVSRDPGFEKADFWVIKVNSLGTKLWDKTLGGSTIDHLSGILPVSGGSYMLGGYSDSEPGNDKSAALKGYTDYWVVQISEDPLPVTLSAFSAKKEGLGAVLYWSTTSETQSDRFDVEHSINGKSWKTLGTVAAQGERKGLSQYQFVHSSPATGEENFYRLKMTDADESHTYSKICSIVLDAAFAMYPNPVSETLHVQTGNTGKVQHIQLLNSSSVPVYSSGKNFSGKMDVSKLDAGIYILKVTHTDGSFQSNRVVITK</sequence>
<dbReference type="PANTHER" id="PTHR42754:SF1">
    <property type="entry name" value="LIPOPROTEIN"/>
    <property type="match status" value="1"/>
</dbReference>
<dbReference type="AlphaFoldDB" id="A0A5R9KC00"/>